<gene>
    <name evidence="2" type="ORF">GCM10009682_57400</name>
</gene>
<keyword evidence="3" id="KW-1185">Reference proteome</keyword>
<feature type="transmembrane region" description="Helical" evidence="1">
    <location>
        <begin position="145"/>
        <end position="166"/>
    </location>
</feature>
<organism evidence="2 3">
    <name type="scientific">Luedemannella flava</name>
    <dbReference type="NCBI Taxonomy" id="349316"/>
    <lineage>
        <taxon>Bacteria</taxon>
        <taxon>Bacillati</taxon>
        <taxon>Actinomycetota</taxon>
        <taxon>Actinomycetes</taxon>
        <taxon>Micromonosporales</taxon>
        <taxon>Micromonosporaceae</taxon>
        <taxon>Luedemannella</taxon>
    </lineage>
</organism>
<sequence length="173" mass="18899">MYRFAHPVLSDCQPTADGQICKGWFQAAAIYWWTALVLRVARARGLGTRVLPYVITGVALVALSAAFTTTMLILDYPYFPEEPPALVMFLLRLFDPTGVIGLALLVLAWLERQVALAAFALAYLVVALVPINFGWGVGWGPNWGFAPQLVINGGLLLLGSAGFALAQRLRRPR</sequence>
<dbReference type="Proteomes" id="UP001500218">
    <property type="component" value="Unassembled WGS sequence"/>
</dbReference>
<keyword evidence="1" id="KW-0812">Transmembrane</keyword>
<reference evidence="2 3" key="1">
    <citation type="journal article" date="2019" name="Int. J. Syst. Evol. Microbiol.">
        <title>The Global Catalogue of Microorganisms (GCM) 10K type strain sequencing project: providing services to taxonomists for standard genome sequencing and annotation.</title>
        <authorList>
            <consortium name="The Broad Institute Genomics Platform"/>
            <consortium name="The Broad Institute Genome Sequencing Center for Infectious Disease"/>
            <person name="Wu L."/>
            <person name="Ma J."/>
        </authorList>
    </citation>
    <scope>NUCLEOTIDE SEQUENCE [LARGE SCALE GENOMIC DNA]</scope>
    <source>
        <strain evidence="2 3">JCM 13250</strain>
    </source>
</reference>
<dbReference type="EMBL" id="BAAALT010000269">
    <property type="protein sequence ID" value="GAA1831321.1"/>
    <property type="molecule type" value="Genomic_DNA"/>
</dbReference>
<evidence type="ECO:0000313" key="3">
    <source>
        <dbReference type="Proteomes" id="UP001500218"/>
    </source>
</evidence>
<name>A0ABN2MPH9_9ACTN</name>
<proteinExistence type="predicted"/>
<feature type="transmembrane region" description="Helical" evidence="1">
    <location>
        <begin position="86"/>
        <end position="107"/>
    </location>
</feature>
<evidence type="ECO:0000313" key="2">
    <source>
        <dbReference type="EMBL" id="GAA1831321.1"/>
    </source>
</evidence>
<protein>
    <submittedName>
        <fullName evidence="2">Uncharacterized protein</fullName>
    </submittedName>
</protein>
<feature type="transmembrane region" description="Helical" evidence="1">
    <location>
        <begin position="114"/>
        <end position="133"/>
    </location>
</feature>
<feature type="transmembrane region" description="Helical" evidence="1">
    <location>
        <begin position="53"/>
        <end position="74"/>
    </location>
</feature>
<accession>A0ABN2MPH9</accession>
<evidence type="ECO:0000256" key="1">
    <source>
        <dbReference type="SAM" id="Phobius"/>
    </source>
</evidence>
<comment type="caution">
    <text evidence="2">The sequence shown here is derived from an EMBL/GenBank/DDBJ whole genome shotgun (WGS) entry which is preliminary data.</text>
</comment>
<keyword evidence="1" id="KW-1133">Transmembrane helix</keyword>
<keyword evidence="1" id="KW-0472">Membrane</keyword>